<protein>
    <submittedName>
        <fullName evidence="2">Unannotated protein</fullName>
    </submittedName>
</protein>
<proteinExistence type="predicted"/>
<name>A0A6J7RQQ6_9ZZZZ</name>
<feature type="domain" description="Cell envelope-related transcriptional attenuator" evidence="1">
    <location>
        <begin position="71"/>
        <end position="222"/>
    </location>
</feature>
<dbReference type="InterPro" id="IPR050922">
    <property type="entry name" value="LytR/CpsA/Psr_CW_biosynth"/>
</dbReference>
<dbReference type="Pfam" id="PF03816">
    <property type="entry name" value="LytR_cpsA_psr"/>
    <property type="match status" value="1"/>
</dbReference>
<dbReference type="InterPro" id="IPR004474">
    <property type="entry name" value="LytR_CpsA_psr"/>
</dbReference>
<dbReference type="NCBIfam" id="TIGR00350">
    <property type="entry name" value="lytR_cpsA_psr"/>
    <property type="match status" value="1"/>
</dbReference>
<organism evidence="2">
    <name type="scientific">freshwater metagenome</name>
    <dbReference type="NCBI Taxonomy" id="449393"/>
    <lineage>
        <taxon>unclassified sequences</taxon>
        <taxon>metagenomes</taxon>
        <taxon>ecological metagenomes</taxon>
    </lineage>
</organism>
<gene>
    <name evidence="2" type="ORF">UFOPK4175_00326</name>
</gene>
<dbReference type="EMBL" id="CAFBPX010000038">
    <property type="protein sequence ID" value="CAB5031066.1"/>
    <property type="molecule type" value="Genomic_DNA"/>
</dbReference>
<evidence type="ECO:0000259" key="1">
    <source>
        <dbReference type="Pfam" id="PF03816"/>
    </source>
</evidence>
<accession>A0A6J7RQQ6</accession>
<evidence type="ECO:0000313" key="2">
    <source>
        <dbReference type="EMBL" id="CAB5031066.1"/>
    </source>
</evidence>
<dbReference type="PANTHER" id="PTHR33392:SF6">
    <property type="entry name" value="POLYISOPRENYL-TEICHOIC ACID--PEPTIDOGLYCAN TEICHOIC ACID TRANSFERASE TAGU"/>
    <property type="match status" value="1"/>
</dbReference>
<dbReference type="AlphaFoldDB" id="A0A6J7RQQ6"/>
<dbReference type="PANTHER" id="PTHR33392">
    <property type="entry name" value="POLYISOPRENYL-TEICHOIC ACID--PEPTIDOGLYCAN TEICHOIC ACID TRANSFERASE TAGU"/>
    <property type="match status" value="1"/>
</dbReference>
<dbReference type="Gene3D" id="3.40.630.190">
    <property type="entry name" value="LCP protein"/>
    <property type="match status" value="1"/>
</dbReference>
<reference evidence="2" key="1">
    <citation type="submission" date="2020-05" db="EMBL/GenBank/DDBJ databases">
        <authorList>
            <person name="Chiriac C."/>
            <person name="Salcher M."/>
            <person name="Ghai R."/>
            <person name="Kavagutti S V."/>
        </authorList>
    </citation>
    <scope>NUCLEOTIDE SEQUENCE</scope>
</reference>
<sequence length="301" mass="31290">MLAVIGWIVLSLVIFAFSAQFLQDQVDGKAKAALSQPGLPIVSPTNVLILGSDLRAKGTKEPGAATSGPSRSDSIQLMRVGGGHGSKLSIPRDTVVDIPGYGLNKVNAAYAYGGAALSIRTLRSYLGIEINHVIVVNFDKFPDLVDSMGGIDFTGGCVISKINGGFANGGYTLRLKAGTTHINGAQALALARTRKNECNAADNDLTRVVNQQKIINAMRSRLHAPLGFIRWPLIAWSAPQTISSDMGAAGLLGLAATIGVSGSGSPAVLKPDGAVTLPDGGAGLTVSPAYRERQVQKFLDG</sequence>